<sequence>MYIQFIHPLKSLQQIWLKILLLLFLMVIRMMNCKLTLMVEMRDILTTIHMDKLSRYLIIASHVAMNQLVYIELCT</sequence>
<evidence type="ECO:0000313" key="2">
    <source>
        <dbReference type="EnsemblPlants" id="MELO3C016650.2.1"/>
    </source>
</evidence>
<proteinExistence type="predicted"/>
<feature type="transmembrane region" description="Helical" evidence="1">
    <location>
        <begin position="15"/>
        <end position="32"/>
    </location>
</feature>
<keyword evidence="1" id="KW-0812">Transmembrane</keyword>
<evidence type="ECO:0000256" key="1">
    <source>
        <dbReference type="SAM" id="Phobius"/>
    </source>
</evidence>
<dbReference type="Gramene" id="MELO3C016650.2.1">
    <property type="protein sequence ID" value="MELO3C016650.2.1"/>
    <property type="gene ID" value="MELO3C016650.2"/>
</dbReference>
<accession>A0A9I9DDV9</accession>
<dbReference type="EnsemblPlants" id="MELO3C016650.2.1">
    <property type="protein sequence ID" value="MELO3C016650.2.1"/>
    <property type="gene ID" value="MELO3C016650.2"/>
</dbReference>
<reference evidence="2" key="1">
    <citation type="submission" date="2023-03" db="UniProtKB">
        <authorList>
            <consortium name="EnsemblPlants"/>
        </authorList>
    </citation>
    <scope>IDENTIFICATION</scope>
</reference>
<dbReference type="AlphaFoldDB" id="A0A9I9DDV9"/>
<organism evidence="2">
    <name type="scientific">Cucumis melo</name>
    <name type="common">Muskmelon</name>
    <dbReference type="NCBI Taxonomy" id="3656"/>
    <lineage>
        <taxon>Eukaryota</taxon>
        <taxon>Viridiplantae</taxon>
        <taxon>Streptophyta</taxon>
        <taxon>Embryophyta</taxon>
        <taxon>Tracheophyta</taxon>
        <taxon>Spermatophyta</taxon>
        <taxon>Magnoliopsida</taxon>
        <taxon>eudicotyledons</taxon>
        <taxon>Gunneridae</taxon>
        <taxon>Pentapetalae</taxon>
        <taxon>rosids</taxon>
        <taxon>fabids</taxon>
        <taxon>Cucurbitales</taxon>
        <taxon>Cucurbitaceae</taxon>
        <taxon>Benincaseae</taxon>
        <taxon>Cucumis</taxon>
    </lineage>
</organism>
<keyword evidence="1" id="KW-0472">Membrane</keyword>
<name>A0A9I9DDV9_CUCME</name>
<protein>
    <submittedName>
        <fullName evidence="2">Uncharacterized protein</fullName>
    </submittedName>
</protein>
<keyword evidence="1" id="KW-1133">Transmembrane helix</keyword>